<comment type="cofactor">
    <cofactor evidence="1">
        <name>FMN</name>
        <dbReference type="ChEBI" id="CHEBI:58210"/>
    </cofactor>
</comment>
<evidence type="ECO:0000256" key="4">
    <source>
        <dbReference type="ARBA" id="ARBA00023002"/>
    </source>
</evidence>
<dbReference type="RefSeq" id="WP_238225406.1">
    <property type="nucleotide sequence ID" value="NZ_BPQD01000012.1"/>
</dbReference>
<gene>
    <name evidence="6" type="ORF">QWZ12_11005</name>
</gene>
<sequence length="200" mass="21672">MTPAPLPPFYDDLDASFLEVWRLLEEGPALRRNAFHMPALATVDADGRPQVRTVVLRAADPATGTLRFHCDRRSAKAAEIDASGRAALHGYDTASKIQIRVAGTARLHTDDAVADAAWDGSRVMSRTCYGISPAPGTAIPTGEGYTQPEDGAEMDLGRAHFCAVVVTATRLDFLFLDRRGHRRAGWTRDAAGWTGTWLAP</sequence>
<dbReference type="PANTHER" id="PTHR10851:SF3">
    <property type="entry name" value="PYRIDOXINE_PYRIDOXAMINE 5'-PHOSPHATE OXIDASE 2"/>
    <property type="match status" value="1"/>
</dbReference>
<dbReference type="SUPFAM" id="SSF50475">
    <property type="entry name" value="FMN-binding split barrel"/>
    <property type="match status" value="1"/>
</dbReference>
<protein>
    <submittedName>
        <fullName evidence="6">Pyridoxamine 5'-phosphate oxidase family protein</fullName>
    </submittedName>
</protein>
<evidence type="ECO:0000256" key="1">
    <source>
        <dbReference type="ARBA" id="ARBA00001917"/>
    </source>
</evidence>
<dbReference type="Gene3D" id="2.30.110.10">
    <property type="entry name" value="Electron Transport, Fmn-binding Protein, Chain A"/>
    <property type="match status" value="1"/>
</dbReference>
<dbReference type="PANTHER" id="PTHR10851">
    <property type="entry name" value="PYRIDOXINE-5-PHOSPHATE OXIDASE"/>
    <property type="match status" value="1"/>
</dbReference>
<feature type="domain" description="Pyridoxamine 5'-phosphate oxidase Alr4036 family FMN-binding" evidence="5">
    <location>
        <begin position="32"/>
        <end position="108"/>
    </location>
</feature>
<dbReference type="EMBL" id="JAUFPX010000007">
    <property type="protein sequence ID" value="MDN3591142.1"/>
    <property type="molecule type" value="Genomic_DNA"/>
</dbReference>
<dbReference type="Proteomes" id="UP001224644">
    <property type="component" value="Unassembled WGS sequence"/>
</dbReference>
<evidence type="ECO:0000259" key="5">
    <source>
        <dbReference type="Pfam" id="PF12766"/>
    </source>
</evidence>
<dbReference type="InterPro" id="IPR024624">
    <property type="entry name" value="Pyridox_Oxase_Alr4036_FMN-bd"/>
</dbReference>
<name>A0ABT8BI27_9HYPH</name>
<proteinExistence type="predicted"/>
<evidence type="ECO:0000313" key="6">
    <source>
        <dbReference type="EMBL" id="MDN3591142.1"/>
    </source>
</evidence>
<keyword evidence="2" id="KW-0285">Flavoprotein</keyword>
<evidence type="ECO:0000313" key="7">
    <source>
        <dbReference type="Proteomes" id="UP001224644"/>
    </source>
</evidence>
<comment type="caution">
    <text evidence="6">The sequence shown here is derived from an EMBL/GenBank/DDBJ whole genome shotgun (WGS) entry which is preliminary data.</text>
</comment>
<organism evidence="6 7">
    <name type="scientific">Methylobacterium adhaesivum</name>
    <dbReference type="NCBI Taxonomy" id="333297"/>
    <lineage>
        <taxon>Bacteria</taxon>
        <taxon>Pseudomonadati</taxon>
        <taxon>Pseudomonadota</taxon>
        <taxon>Alphaproteobacteria</taxon>
        <taxon>Hyphomicrobiales</taxon>
        <taxon>Methylobacteriaceae</taxon>
        <taxon>Methylobacterium</taxon>
    </lineage>
</organism>
<keyword evidence="7" id="KW-1185">Reference proteome</keyword>
<keyword evidence="3" id="KW-0288">FMN</keyword>
<dbReference type="Pfam" id="PF12766">
    <property type="entry name" value="Pyridox_oxase_2"/>
    <property type="match status" value="1"/>
</dbReference>
<accession>A0ABT8BI27</accession>
<evidence type="ECO:0000256" key="3">
    <source>
        <dbReference type="ARBA" id="ARBA00022643"/>
    </source>
</evidence>
<evidence type="ECO:0000256" key="2">
    <source>
        <dbReference type="ARBA" id="ARBA00022630"/>
    </source>
</evidence>
<dbReference type="InterPro" id="IPR012349">
    <property type="entry name" value="Split_barrel_FMN-bd"/>
</dbReference>
<reference evidence="7" key="1">
    <citation type="journal article" date="2019" name="Int. J. Syst. Evol. Microbiol.">
        <title>The Global Catalogue of Microorganisms (GCM) 10K type strain sequencing project: providing services to taxonomists for standard genome sequencing and annotation.</title>
        <authorList>
            <consortium name="The Broad Institute Genomics Platform"/>
            <consortium name="The Broad Institute Genome Sequencing Center for Infectious Disease"/>
            <person name="Wu L."/>
            <person name="Ma J."/>
        </authorList>
    </citation>
    <scope>NUCLEOTIDE SEQUENCE [LARGE SCALE GENOMIC DNA]</scope>
    <source>
        <strain evidence="7">CECT 7069</strain>
    </source>
</reference>
<keyword evidence="4" id="KW-0560">Oxidoreductase</keyword>
<dbReference type="InterPro" id="IPR000659">
    <property type="entry name" value="Pyridox_Oxase"/>
</dbReference>